<dbReference type="VEuPathDB" id="VectorBase:ASIC015666"/>
<protein>
    <submittedName>
        <fullName evidence="1 2">Uncharacterized protein</fullName>
    </submittedName>
</protein>
<evidence type="ECO:0000313" key="3">
    <source>
        <dbReference type="Proteomes" id="UP000030765"/>
    </source>
</evidence>
<name>A0A084WB23_ANOSI</name>
<reference evidence="1 3" key="1">
    <citation type="journal article" date="2014" name="BMC Genomics">
        <title>Genome sequence of Anopheles sinensis provides insight into genetics basis of mosquito competence for malaria parasites.</title>
        <authorList>
            <person name="Zhou D."/>
            <person name="Zhang D."/>
            <person name="Ding G."/>
            <person name="Shi L."/>
            <person name="Hou Q."/>
            <person name="Ye Y."/>
            <person name="Xu Y."/>
            <person name="Zhou H."/>
            <person name="Xiong C."/>
            <person name="Li S."/>
            <person name="Yu J."/>
            <person name="Hong S."/>
            <person name="Yu X."/>
            <person name="Zou P."/>
            <person name="Chen C."/>
            <person name="Chang X."/>
            <person name="Wang W."/>
            <person name="Lv Y."/>
            <person name="Sun Y."/>
            <person name="Ma L."/>
            <person name="Shen B."/>
            <person name="Zhu C."/>
        </authorList>
    </citation>
    <scope>NUCLEOTIDE SEQUENCE [LARGE SCALE GENOMIC DNA]</scope>
</reference>
<dbReference type="AlphaFoldDB" id="A0A084WB23"/>
<evidence type="ECO:0000313" key="2">
    <source>
        <dbReference type="EnsemblMetazoa" id="ASIC015666-PA"/>
    </source>
</evidence>
<accession>A0A084WB23</accession>
<dbReference type="EnsemblMetazoa" id="ASIC015666-RA">
    <property type="protein sequence ID" value="ASIC015666-PA"/>
    <property type="gene ID" value="ASIC015666"/>
</dbReference>
<evidence type="ECO:0000313" key="1">
    <source>
        <dbReference type="EMBL" id="KFB47417.1"/>
    </source>
</evidence>
<dbReference type="EMBL" id="ATLV01022303">
    <property type="status" value="NOT_ANNOTATED_CDS"/>
    <property type="molecule type" value="Genomic_DNA"/>
</dbReference>
<keyword evidence="3" id="KW-1185">Reference proteome</keyword>
<sequence length="62" mass="6961">MGLMRFDDQTMHALRQRTTHPITFFGPSSDRCGATERHGVASTDNTTSASLPECFSFRFFST</sequence>
<dbReference type="Proteomes" id="UP000030765">
    <property type="component" value="Unassembled WGS sequence"/>
</dbReference>
<proteinExistence type="predicted"/>
<dbReference type="EMBL" id="KE525331">
    <property type="protein sequence ID" value="KFB47417.1"/>
    <property type="molecule type" value="Genomic_DNA"/>
</dbReference>
<gene>
    <name evidence="1" type="ORF">ZHAS_00015666</name>
</gene>
<reference evidence="2" key="2">
    <citation type="submission" date="2020-05" db="UniProtKB">
        <authorList>
            <consortium name="EnsemblMetazoa"/>
        </authorList>
    </citation>
    <scope>IDENTIFICATION</scope>
</reference>
<organism evidence="1">
    <name type="scientific">Anopheles sinensis</name>
    <name type="common">Mosquito</name>
    <dbReference type="NCBI Taxonomy" id="74873"/>
    <lineage>
        <taxon>Eukaryota</taxon>
        <taxon>Metazoa</taxon>
        <taxon>Ecdysozoa</taxon>
        <taxon>Arthropoda</taxon>
        <taxon>Hexapoda</taxon>
        <taxon>Insecta</taxon>
        <taxon>Pterygota</taxon>
        <taxon>Neoptera</taxon>
        <taxon>Endopterygota</taxon>
        <taxon>Diptera</taxon>
        <taxon>Nematocera</taxon>
        <taxon>Culicoidea</taxon>
        <taxon>Culicidae</taxon>
        <taxon>Anophelinae</taxon>
        <taxon>Anopheles</taxon>
    </lineage>
</organism>